<dbReference type="EMBL" id="SSTD01016139">
    <property type="protein sequence ID" value="TYK01638.1"/>
    <property type="molecule type" value="Genomic_DNA"/>
</dbReference>
<dbReference type="Proteomes" id="UP000321947">
    <property type="component" value="Unassembled WGS sequence"/>
</dbReference>
<organism evidence="2 3">
    <name type="scientific">Cucumis melo var. makuwa</name>
    <name type="common">Oriental melon</name>
    <dbReference type="NCBI Taxonomy" id="1194695"/>
    <lineage>
        <taxon>Eukaryota</taxon>
        <taxon>Viridiplantae</taxon>
        <taxon>Streptophyta</taxon>
        <taxon>Embryophyta</taxon>
        <taxon>Tracheophyta</taxon>
        <taxon>Spermatophyta</taxon>
        <taxon>Magnoliopsida</taxon>
        <taxon>eudicotyledons</taxon>
        <taxon>Gunneridae</taxon>
        <taxon>Pentapetalae</taxon>
        <taxon>rosids</taxon>
        <taxon>fabids</taxon>
        <taxon>Cucurbitales</taxon>
        <taxon>Cucurbitaceae</taxon>
        <taxon>Benincaseae</taxon>
        <taxon>Cucumis</taxon>
    </lineage>
</organism>
<dbReference type="InterPro" id="IPR041577">
    <property type="entry name" value="RT_RNaseH_2"/>
</dbReference>
<evidence type="ECO:0000259" key="1">
    <source>
        <dbReference type="Pfam" id="PF17919"/>
    </source>
</evidence>
<gene>
    <name evidence="2" type="ORF">E5676_scaffold38G00060</name>
</gene>
<name>A0A5D3BRK4_CUCMM</name>
<dbReference type="SUPFAM" id="SSF56672">
    <property type="entry name" value="DNA/RNA polymerases"/>
    <property type="match status" value="1"/>
</dbReference>
<feature type="domain" description="Reverse transcriptase/retrotransposon-derived protein RNase H-like" evidence="1">
    <location>
        <begin position="3"/>
        <end position="68"/>
    </location>
</feature>
<accession>A0A5D3BRK4</accession>
<proteinExistence type="predicted"/>
<evidence type="ECO:0000313" key="3">
    <source>
        <dbReference type="Proteomes" id="UP000321947"/>
    </source>
</evidence>
<dbReference type="PANTHER" id="PTHR34072">
    <property type="entry name" value="ENZYMATIC POLYPROTEIN-RELATED"/>
    <property type="match status" value="1"/>
</dbReference>
<evidence type="ECO:0000313" key="2">
    <source>
        <dbReference type="EMBL" id="TYK01638.1"/>
    </source>
</evidence>
<comment type="caution">
    <text evidence="2">The sequence shown here is derived from an EMBL/GenBank/DDBJ whole genome shotgun (WGS) entry which is preliminary data.</text>
</comment>
<protein>
    <submittedName>
        <fullName evidence="2">Transposon Tf2-1 polyprotein isoform X1</fullName>
    </submittedName>
</protein>
<dbReference type="AlphaFoldDB" id="A0A5D3BRK4"/>
<dbReference type="Pfam" id="PF17919">
    <property type="entry name" value="RT_RNaseH_2"/>
    <property type="match status" value="1"/>
</dbReference>
<sequence length="68" mass="7575">MVMVTLPVLAMPDFSLPFEIKSNAFGFGVGAVLTQAKRPIAFFSITLCRRDRVRPVYEKELIAVVFAV</sequence>
<dbReference type="PANTHER" id="PTHR34072:SF52">
    <property type="entry name" value="RIBONUCLEASE H"/>
    <property type="match status" value="1"/>
</dbReference>
<dbReference type="InterPro" id="IPR043502">
    <property type="entry name" value="DNA/RNA_pol_sf"/>
</dbReference>
<reference evidence="2 3" key="1">
    <citation type="submission" date="2019-08" db="EMBL/GenBank/DDBJ databases">
        <title>Draft genome sequences of two oriental melons (Cucumis melo L. var makuwa).</title>
        <authorList>
            <person name="Kwon S.-Y."/>
        </authorList>
    </citation>
    <scope>NUCLEOTIDE SEQUENCE [LARGE SCALE GENOMIC DNA]</scope>
    <source>
        <strain evidence="3">cv. Chang Bougi</strain>
        <tissue evidence="2">Leaf</tissue>
    </source>
</reference>